<gene>
    <name evidence="3" type="ORF">BRAA04T16128Z</name>
    <name evidence="2" type="ORF">BRAPAZ1V2_A04P04500.2</name>
</gene>
<organism evidence="3">
    <name type="scientific">Brassica campestris</name>
    <name type="common">Field mustard</name>
    <dbReference type="NCBI Taxonomy" id="3711"/>
    <lineage>
        <taxon>Eukaryota</taxon>
        <taxon>Viridiplantae</taxon>
        <taxon>Streptophyta</taxon>
        <taxon>Embryophyta</taxon>
        <taxon>Tracheophyta</taxon>
        <taxon>Spermatophyta</taxon>
        <taxon>Magnoliopsida</taxon>
        <taxon>eudicotyledons</taxon>
        <taxon>Gunneridae</taxon>
        <taxon>Pentapetalae</taxon>
        <taxon>rosids</taxon>
        <taxon>malvids</taxon>
        <taxon>Brassicales</taxon>
        <taxon>Brassicaceae</taxon>
        <taxon>Brassiceae</taxon>
        <taxon>Brassica</taxon>
    </lineage>
</organism>
<accession>A0A3P6CL62</accession>
<dbReference type="Proteomes" id="UP000694005">
    <property type="component" value="Chromosome A04"/>
</dbReference>
<dbReference type="EMBL" id="LS974620">
    <property type="protein sequence ID" value="CAG7905549.1"/>
    <property type="molecule type" value="Genomic_DNA"/>
</dbReference>
<dbReference type="AlphaFoldDB" id="A0A3P6CL62"/>
<evidence type="ECO:0000313" key="2">
    <source>
        <dbReference type="EMBL" id="CAG7905549.1"/>
    </source>
</evidence>
<feature type="region of interest" description="Disordered" evidence="1">
    <location>
        <begin position="174"/>
        <end position="209"/>
    </location>
</feature>
<sequence length="209" mass="24301">MFSSFGARMNDVRREKWVFRYKYECFGKIFFSSLSLQKPRFSFNPVKTGEEEEEVTLPHFVTLLYGMYDQGVLANGEEIAVKKLSEISKQGLDEFRTEAWNKYNERNWSEIIDEKIRQDCVQSWQVLRCIEVGLLWCLIILQGTYQKSPWSWLYSKRKQMRFKSQNALAFYPIDEGKSGIPSSSNSQGESSTSTSCNVAAYTVPETDPR</sequence>
<proteinExistence type="predicted"/>
<evidence type="ECO:0000313" key="3">
    <source>
        <dbReference type="EMBL" id="VDD10771.1"/>
    </source>
</evidence>
<reference evidence="3" key="1">
    <citation type="submission" date="2018-11" db="EMBL/GenBank/DDBJ databases">
        <authorList>
            <consortium name="Genoscope - CEA"/>
            <person name="William W."/>
        </authorList>
    </citation>
    <scope>NUCLEOTIDE SEQUENCE</scope>
</reference>
<protein>
    <submittedName>
        <fullName evidence="2">Uncharacterized protein</fullName>
    </submittedName>
</protein>
<feature type="compositionally biased region" description="Low complexity" evidence="1">
    <location>
        <begin position="178"/>
        <end position="195"/>
    </location>
</feature>
<name>A0A3P6CL62_BRACM</name>
<evidence type="ECO:0000256" key="1">
    <source>
        <dbReference type="SAM" id="MobiDB-lite"/>
    </source>
</evidence>
<dbReference type="EMBL" id="LR031576">
    <property type="protein sequence ID" value="VDD10771.1"/>
    <property type="molecule type" value="Genomic_DNA"/>
</dbReference>
<dbReference type="Gramene" id="A04p04500.2_BraZ1">
    <property type="protein sequence ID" value="A04p04500.2_BraZ1.CDS"/>
    <property type="gene ID" value="A04g04500.2_BraZ1"/>
</dbReference>